<dbReference type="RefSeq" id="WP_203365671.1">
    <property type="nucleotide sequence ID" value="NZ_WSFT01000021.1"/>
</dbReference>
<evidence type="ECO:0000259" key="2">
    <source>
        <dbReference type="Pfam" id="PF01613"/>
    </source>
</evidence>
<comment type="caution">
    <text evidence="3">The sequence shown here is derived from an EMBL/GenBank/DDBJ whole genome shotgun (WGS) entry which is preliminary data.</text>
</comment>
<organism evidence="3 4">
    <name type="scientific">Anaeromonas frigoriresistens</name>
    <dbReference type="NCBI Taxonomy" id="2683708"/>
    <lineage>
        <taxon>Bacteria</taxon>
        <taxon>Bacillati</taxon>
        <taxon>Bacillota</taxon>
        <taxon>Tissierellia</taxon>
        <taxon>Tissierellales</taxon>
        <taxon>Thermohalobacteraceae</taxon>
        <taxon>Anaeromonas</taxon>
    </lineage>
</organism>
<dbReference type="GO" id="GO:0010181">
    <property type="term" value="F:FMN binding"/>
    <property type="evidence" value="ECO:0007669"/>
    <property type="project" value="InterPro"/>
</dbReference>
<protein>
    <submittedName>
        <fullName evidence="3">Flavin reductase family protein</fullName>
    </submittedName>
</protein>
<reference evidence="3" key="1">
    <citation type="submission" date="2019-12" db="EMBL/GenBank/DDBJ databases">
        <title>Clostridiaceae gen. nov. sp. nov., isolated from sediment in Xinjiang, China.</title>
        <authorList>
            <person name="Zhang R."/>
        </authorList>
    </citation>
    <scope>NUCLEOTIDE SEQUENCE</scope>
    <source>
        <strain evidence="3">D2Q-11</strain>
    </source>
</reference>
<dbReference type="EMBL" id="WSFT01000021">
    <property type="protein sequence ID" value="MBS4537741.1"/>
    <property type="molecule type" value="Genomic_DNA"/>
</dbReference>
<gene>
    <name evidence="3" type="ORF">GOQ27_04665</name>
</gene>
<keyword evidence="4" id="KW-1185">Reference proteome</keyword>
<evidence type="ECO:0000313" key="3">
    <source>
        <dbReference type="EMBL" id="MBS4537741.1"/>
    </source>
</evidence>
<dbReference type="PANTHER" id="PTHR43567:SF5">
    <property type="entry name" value="HYPOTHETICAL CYTOSOLIC PROTEIN"/>
    <property type="match status" value="1"/>
</dbReference>
<accession>A0A942Z5S4</accession>
<dbReference type="Pfam" id="PF01613">
    <property type="entry name" value="Flavin_Reduct"/>
    <property type="match status" value="1"/>
</dbReference>
<dbReference type="PANTHER" id="PTHR43567">
    <property type="entry name" value="FLAVOREDOXIN-RELATED-RELATED"/>
    <property type="match status" value="1"/>
</dbReference>
<dbReference type="AlphaFoldDB" id="A0A942Z5S4"/>
<feature type="domain" description="Flavin reductase like" evidence="2">
    <location>
        <begin position="22"/>
        <end position="167"/>
    </location>
</feature>
<dbReference type="Gene3D" id="2.30.110.10">
    <property type="entry name" value="Electron Transport, Fmn-binding Protein, Chain A"/>
    <property type="match status" value="1"/>
</dbReference>
<dbReference type="GO" id="GO:0016646">
    <property type="term" value="F:oxidoreductase activity, acting on the CH-NH group of donors, NAD or NADP as acceptor"/>
    <property type="evidence" value="ECO:0007669"/>
    <property type="project" value="UniProtKB-ARBA"/>
</dbReference>
<dbReference type="InterPro" id="IPR012349">
    <property type="entry name" value="Split_barrel_FMN-bd"/>
</dbReference>
<comment type="similarity">
    <text evidence="1">Belongs to the flavoredoxin family.</text>
</comment>
<dbReference type="SUPFAM" id="SSF50475">
    <property type="entry name" value="FMN-binding split barrel"/>
    <property type="match status" value="1"/>
</dbReference>
<proteinExistence type="inferred from homology"/>
<dbReference type="InterPro" id="IPR002563">
    <property type="entry name" value="Flavin_Rdtase-like_dom"/>
</dbReference>
<evidence type="ECO:0000256" key="1">
    <source>
        <dbReference type="ARBA" id="ARBA00038054"/>
    </source>
</evidence>
<name>A0A942Z5S4_9FIRM</name>
<dbReference type="Proteomes" id="UP000724672">
    <property type="component" value="Unassembled WGS sequence"/>
</dbReference>
<sequence length="168" mass="19834">MYRNIKYNEYSQEMLDQLPRGAFLTTKNEDKLNTMTIGWGSIGFIWNKPVFMVAVRYSRYTYEMLENAKEFSVSVPLKGNLKEELGICGTKSRREIDKFKVCELTPKESKIIDTPIIDECELHYECKVVYQQTMEPGMLNKEIKDQKYPNYDYHVLYYGEIVASYIKE</sequence>
<dbReference type="InterPro" id="IPR052174">
    <property type="entry name" value="Flavoredoxin"/>
</dbReference>
<evidence type="ECO:0000313" key="4">
    <source>
        <dbReference type="Proteomes" id="UP000724672"/>
    </source>
</evidence>